<evidence type="ECO:0000313" key="4">
    <source>
        <dbReference type="Proteomes" id="UP001056535"/>
    </source>
</evidence>
<feature type="compositionally biased region" description="Low complexity" evidence="1">
    <location>
        <begin position="41"/>
        <end position="58"/>
    </location>
</feature>
<dbReference type="GO" id="GO:0016787">
    <property type="term" value="F:hydrolase activity"/>
    <property type="evidence" value="ECO:0007669"/>
    <property type="project" value="UniProtKB-KW"/>
</dbReference>
<accession>A0ABY4YI48</accession>
<sequence length="313" mass="32757">MNSTSSGAAVIAVILMVAGCGDGGTASPTVAPAADSTLTSAADATVAPPPDSTATTSTGHAGPGEPWFNDRIEVAEGRLLKATCYGTGSPAVIYLHGMIQPTDSVSWAHAPEMQQRIGTQTTYCEYERTNVGRSSGQEGPIPVSETVTDLHALVEELGLETPVVLLGGSFGGLVAYTYAGTYPDDVAGVVLLDPTLQDELALDQLLPEEWRLPEDAWKDSKEQIDHYGAYDIAQSALDGIPDVPGTIFVTEVLGGPPGEDGDELRQAIRDQQQALIGRFDPSQTITMDVPHTMMSVIPEEIAAAVLEIVAAAP</sequence>
<dbReference type="Gene3D" id="3.40.50.1820">
    <property type="entry name" value="alpha/beta hydrolase"/>
    <property type="match status" value="1"/>
</dbReference>
<reference evidence="3" key="1">
    <citation type="submission" date="2022-06" db="EMBL/GenBank/DDBJ databases">
        <title>Ornithinimicrobium JY.X270.</title>
        <authorList>
            <person name="Huang Y."/>
        </authorList>
    </citation>
    <scope>NUCLEOTIDE SEQUENCE</scope>
    <source>
        <strain evidence="3">JY.X270</strain>
    </source>
</reference>
<dbReference type="SUPFAM" id="SSF53474">
    <property type="entry name" value="alpha/beta-Hydrolases"/>
    <property type="match status" value="1"/>
</dbReference>
<dbReference type="InterPro" id="IPR029058">
    <property type="entry name" value="AB_hydrolase_fold"/>
</dbReference>
<evidence type="ECO:0000259" key="2">
    <source>
        <dbReference type="Pfam" id="PF00561"/>
    </source>
</evidence>
<dbReference type="EMBL" id="CP099490">
    <property type="protein sequence ID" value="USQ75935.1"/>
    <property type="molecule type" value="Genomic_DNA"/>
</dbReference>
<dbReference type="PANTHER" id="PTHR43798">
    <property type="entry name" value="MONOACYLGLYCEROL LIPASE"/>
    <property type="match status" value="1"/>
</dbReference>
<dbReference type="InterPro" id="IPR000073">
    <property type="entry name" value="AB_hydrolase_1"/>
</dbReference>
<dbReference type="RefSeq" id="WP_252620506.1">
    <property type="nucleotide sequence ID" value="NZ_CP099490.1"/>
</dbReference>
<protein>
    <submittedName>
        <fullName evidence="3">Alpha/beta hydrolase</fullName>
    </submittedName>
</protein>
<gene>
    <name evidence="3" type="ORF">NF557_15255</name>
</gene>
<keyword evidence="3" id="KW-0378">Hydrolase</keyword>
<feature type="domain" description="AB hydrolase-1" evidence="2">
    <location>
        <begin position="90"/>
        <end position="210"/>
    </location>
</feature>
<dbReference type="InterPro" id="IPR050266">
    <property type="entry name" value="AB_hydrolase_sf"/>
</dbReference>
<dbReference type="Pfam" id="PF00561">
    <property type="entry name" value="Abhydrolase_1"/>
    <property type="match status" value="1"/>
</dbReference>
<name>A0ABY4YI48_9MICO</name>
<evidence type="ECO:0000313" key="3">
    <source>
        <dbReference type="EMBL" id="USQ75935.1"/>
    </source>
</evidence>
<feature type="region of interest" description="Disordered" evidence="1">
    <location>
        <begin position="41"/>
        <end position="66"/>
    </location>
</feature>
<proteinExistence type="predicted"/>
<dbReference type="PANTHER" id="PTHR43798:SF33">
    <property type="entry name" value="HYDROLASE, PUTATIVE (AFU_ORTHOLOGUE AFUA_2G14860)-RELATED"/>
    <property type="match status" value="1"/>
</dbReference>
<dbReference type="Proteomes" id="UP001056535">
    <property type="component" value="Chromosome"/>
</dbReference>
<keyword evidence="4" id="KW-1185">Reference proteome</keyword>
<organism evidence="3 4">
    <name type="scientific">Ornithinimicrobium cryptoxanthini</name>
    <dbReference type="NCBI Taxonomy" id="2934161"/>
    <lineage>
        <taxon>Bacteria</taxon>
        <taxon>Bacillati</taxon>
        <taxon>Actinomycetota</taxon>
        <taxon>Actinomycetes</taxon>
        <taxon>Micrococcales</taxon>
        <taxon>Ornithinimicrobiaceae</taxon>
        <taxon>Ornithinimicrobium</taxon>
    </lineage>
</organism>
<evidence type="ECO:0000256" key="1">
    <source>
        <dbReference type="SAM" id="MobiDB-lite"/>
    </source>
</evidence>